<organism evidence="9">
    <name type="scientific">Guillardia theta (strain CCMP2712)</name>
    <name type="common">Cryptophyte</name>
    <dbReference type="NCBI Taxonomy" id="905079"/>
    <lineage>
        <taxon>Eukaryota</taxon>
        <taxon>Cryptophyceae</taxon>
        <taxon>Pyrenomonadales</taxon>
        <taxon>Geminigeraceae</taxon>
        <taxon>Guillardia</taxon>
    </lineage>
</organism>
<dbReference type="PROSITE" id="PS00678">
    <property type="entry name" value="WD_REPEATS_1"/>
    <property type="match status" value="1"/>
</dbReference>
<reference evidence="11" key="2">
    <citation type="submission" date="2012-11" db="EMBL/GenBank/DDBJ databases">
        <authorList>
            <person name="Kuo A."/>
            <person name="Curtis B.A."/>
            <person name="Tanifuji G."/>
            <person name="Burki F."/>
            <person name="Gruber A."/>
            <person name="Irimia M."/>
            <person name="Maruyama S."/>
            <person name="Arias M.C."/>
            <person name="Ball S.G."/>
            <person name="Gile G.H."/>
            <person name="Hirakawa Y."/>
            <person name="Hopkins J.F."/>
            <person name="Rensing S.A."/>
            <person name="Schmutz J."/>
            <person name="Symeonidi A."/>
            <person name="Elias M."/>
            <person name="Eveleigh R.J."/>
            <person name="Herman E.K."/>
            <person name="Klute M.J."/>
            <person name="Nakayama T."/>
            <person name="Obornik M."/>
            <person name="Reyes-Prieto A."/>
            <person name="Armbrust E.V."/>
            <person name="Aves S.J."/>
            <person name="Beiko R.G."/>
            <person name="Coutinho P."/>
            <person name="Dacks J.B."/>
            <person name="Durnford D.G."/>
            <person name="Fast N.M."/>
            <person name="Green B.R."/>
            <person name="Grisdale C."/>
            <person name="Hempe F."/>
            <person name="Henrissat B."/>
            <person name="Hoppner M.P."/>
            <person name="Ishida K.-I."/>
            <person name="Kim E."/>
            <person name="Koreny L."/>
            <person name="Kroth P.G."/>
            <person name="Liu Y."/>
            <person name="Malik S.-B."/>
            <person name="Maier U.G."/>
            <person name="McRose D."/>
            <person name="Mock T."/>
            <person name="Neilson J.A."/>
            <person name="Onodera N.T."/>
            <person name="Poole A.M."/>
            <person name="Pritham E.J."/>
            <person name="Richards T.A."/>
            <person name="Rocap G."/>
            <person name="Roy S.W."/>
            <person name="Sarai C."/>
            <person name="Schaack S."/>
            <person name="Shirato S."/>
            <person name="Slamovits C.H."/>
            <person name="Spencer D.F."/>
            <person name="Suzuki S."/>
            <person name="Worden A.Z."/>
            <person name="Zauner S."/>
            <person name="Barry K."/>
            <person name="Bell C."/>
            <person name="Bharti A.K."/>
            <person name="Crow J.A."/>
            <person name="Grimwood J."/>
            <person name="Kramer R."/>
            <person name="Lindquist E."/>
            <person name="Lucas S."/>
            <person name="Salamov A."/>
            <person name="McFadden G.I."/>
            <person name="Lane C.E."/>
            <person name="Keeling P.J."/>
            <person name="Gray M.W."/>
            <person name="Grigoriev I.V."/>
            <person name="Archibald J.M."/>
        </authorList>
    </citation>
    <scope>NUCLEOTIDE SEQUENCE</scope>
    <source>
        <strain evidence="11">CCMP2712</strain>
    </source>
</reference>
<dbReference type="GO" id="GO:0003743">
    <property type="term" value="F:translation initiation factor activity"/>
    <property type="evidence" value="ECO:0007669"/>
    <property type="project" value="UniProtKB-UniRule"/>
</dbReference>
<evidence type="ECO:0000256" key="7">
    <source>
        <dbReference type="HAMAP-Rule" id="MF_03008"/>
    </source>
</evidence>
<protein>
    <recommendedName>
        <fullName evidence="7">Eukaryotic translation initiation factor 3 subunit I</fullName>
        <shortName evidence="7">eIF3i</shortName>
    </recommendedName>
</protein>
<evidence type="ECO:0000256" key="6">
    <source>
        <dbReference type="ARBA" id="ARBA00038394"/>
    </source>
</evidence>
<feature type="repeat" description="WD" evidence="8">
    <location>
        <begin position="6"/>
        <end position="47"/>
    </location>
</feature>
<dbReference type="PROSITE" id="PS50294">
    <property type="entry name" value="WD_REPEATS_REGION"/>
    <property type="match status" value="3"/>
</dbReference>
<evidence type="ECO:0000256" key="3">
    <source>
        <dbReference type="ARBA" id="ARBA00022574"/>
    </source>
</evidence>
<evidence type="ECO:0000256" key="4">
    <source>
        <dbReference type="ARBA" id="ARBA00022737"/>
    </source>
</evidence>
<comment type="similarity">
    <text evidence="6">Belongs to the WD repeat STRAP family.</text>
</comment>
<dbReference type="PROSITE" id="PS50082">
    <property type="entry name" value="WD_REPEATS_2"/>
    <property type="match status" value="3"/>
</dbReference>
<dbReference type="PANTHER" id="PTHR19877">
    <property type="entry name" value="EUKARYOTIC TRANSLATION INITIATION FACTOR 3 SUBUNIT I"/>
    <property type="match status" value="1"/>
</dbReference>
<evidence type="ECO:0000256" key="5">
    <source>
        <dbReference type="ARBA" id="ARBA00022917"/>
    </source>
</evidence>
<dbReference type="InterPro" id="IPR015943">
    <property type="entry name" value="WD40/YVTN_repeat-like_dom_sf"/>
</dbReference>
<dbReference type="GO" id="GO:0033290">
    <property type="term" value="C:eukaryotic 48S preinitiation complex"/>
    <property type="evidence" value="ECO:0007669"/>
    <property type="project" value="UniProtKB-UniRule"/>
</dbReference>
<evidence type="ECO:0000313" key="10">
    <source>
        <dbReference type="EnsemblProtists" id="EKX36909"/>
    </source>
</evidence>
<evidence type="ECO:0000256" key="8">
    <source>
        <dbReference type="PROSITE-ProRule" id="PRU00221"/>
    </source>
</evidence>
<comment type="subunit">
    <text evidence="7">Component of the eukaryotic translation initiation factor 3 (eIF-3) complex.</text>
</comment>
<dbReference type="PANTHER" id="PTHR19877:SF1">
    <property type="entry name" value="EUKARYOTIC TRANSLATION INITIATION FACTOR 3 SUBUNIT I"/>
    <property type="match status" value="1"/>
</dbReference>
<comment type="similarity">
    <text evidence="7">Belongs to the eIF-3 subunit I family.</text>
</comment>
<dbReference type="Gene3D" id="2.130.10.10">
    <property type="entry name" value="YVTN repeat-like/Quinoprotein amine dehydrogenase"/>
    <property type="match status" value="1"/>
</dbReference>
<keyword evidence="2 7" id="KW-0396">Initiation factor</keyword>
<evidence type="ECO:0000313" key="11">
    <source>
        <dbReference type="Proteomes" id="UP000011087"/>
    </source>
</evidence>
<dbReference type="HAMAP" id="MF_03008">
    <property type="entry name" value="eIF3i"/>
    <property type="match status" value="1"/>
</dbReference>
<keyword evidence="11" id="KW-1185">Reference proteome</keyword>
<keyword evidence="3 8" id="KW-0853">WD repeat</keyword>
<dbReference type="RefSeq" id="XP_005823889.1">
    <property type="nucleotide sequence ID" value="XM_005823832.1"/>
</dbReference>
<dbReference type="GeneID" id="17293662"/>
<feature type="repeat" description="WD" evidence="8">
    <location>
        <begin position="48"/>
        <end position="89"/>
    </location>
</feature>
<dbReference type="SUPFAM" id="SSF50978">
    <property type="entry name" value="WD40 repeat-like"/>
    <property type="match status" value="1"/>
</dbReference>
<dbReference type="EMBL" id="JH993066">
    <property type="protein sequence ID" value="EKX36909.1"/>
    <property type="molecule type" value="Genomic_DNA"/>
</dbReference>
<gene>
    <name evidence="9" type="ORF">GUITHDRAFT_97440</name>
</gene>
<keyword evidence="4" id="KW-0677">Repeat</keyword>
<dbReference type="STRING" id="905079.L1ILY5"/>
<evidence type="ECO:0000256" key="2">
    <source>
        <dbReference type="ARBA" id="ARBA00022540"/>
    </source>
</evidence>
<keyword evidence="5 7" id="KW-0648">Protein biosynthesis</keyword>
<dbReference type="SMART" id="SM00320">
    <property type="entry name" value="WD40"/>
    <property type="match status" value="5"/>
</dbReference>
<dbReference type="HOGENOM" id="CLU_043845_0_1_1"/>
<comment type="subcellular location">
    <subcellularLocation>
        <location evidence="7">Cytoplasm</location>
    </subcellularLocation>
</comment>
<evidence type="ECO:0000313" key="9">
    <source>
        <dbReference type="EMBL" id="EKX36909.1"/>
    </source>
</evidence>
<keyword evidence="1 7" id="KW-0963">Cytoplasm</keyword>
<feature type="repeat" description="WD" evidence="8">
    <location>
        <begin position="278"/>
        <end position="308"/>
    </location>
</feature>
<accession>L1ILY5</accession>
<dbReference type="GO" id="GO:0001732">
    <property type="term" value="P:formation of cytoplasmic translation initiation complex"/>
    <property type="evidence" value="ECO:0007669"/>
    <property type="project" value="UniProtKB-UniRule"/>
</dbReference>
<proteinExistence type="inferred from homology"/>
<dbReference type="InterPro" id="IPR019775">
    <property type="entry name" value="WD40_repeat_CS"/>
</dbReference>
<dbReference type="InterPro" id="IPR001680">
    <property type="entry name" value="WD40_rpt"/>
</dbReference>
<dbReference type="Pfam" id="PF24805">
    <property type="entry name" value="EIF3I"/>
    <property type="match status" value="1"/>
</dbReference>
<dbReference type="AlphaFoldDB" id="L1ILY5"/>
<name>L1ILY5_GUITC</name>
<dbReference type="Proteomes" id="UP000011087">
    <property type="component" value="Unassembled WGS sequence"/>
</dbReference>
<sequence length="319" mass="35168">MRPILLKGHKGPLTCVKYNKDGDLLFTTCRRGGVNLWYSDDGERIGTYNNHNGAVMYVDVNFACTRLATASMDATARIWDVETGKVLREFKTQAGNRCASFATGDKRLAVLTDPWGDQPCCIQIFDTESGDSPVMRIPMDVGVAKATRALWGPLNKKILVSNEAGGILSYEAATGECLIERCDFEQEIPDFTYSQDMMTFIVASKDHTAMLYDTNTLEPIRKYVSDRPINSAAISPLMDHVVIGGGQDASAVTTTAGRSGRFQALFYHKIFENEIGSVQGHFGPINSLAFNPDGRSFTSGGEDGYVRVHHFDPEYFSLE</sequence>
<dbReference type="KEGG" id="gtt:GUITHDRAFT_97440"/>
<dbReference type="GO" id="GO:0016282">
    <property type="term" value="C:eukaryotic 43S preinitiation complex"/>
    <property type="evidence" value="ECO:0007669"/>
    <property type="project" value="UniProtKB-UniRule"/>
</dbReference>
<dbReference type="InterPro" id="IPR027525">
    <property type="entry name" value="eIF3i"/>
</dbReference>
<evidence type="ECO:0000256" key="1">
    <source>
        <dbReference type="ARBA" id="ARBA00022490"/>
    </source>
</evidence>
<reference evidence="10" key="3">
    <citation type="submission" date="2015-06" db="UniProtKB">
        <authorList>
            <consortium name="EnsemblProtists"/>
        </authorList>
    </citation>
    <scope>IDENTIFICATION</scope>
</reference>
<dbReference type="GO" id="GO:0071541">
    <property type="term" value="C:eukaryotic translation initiation factor 3 complex, eIF3m"/>
    <property type="evidence" value="ECO:0007669"/>
    <property type="project" value="TreeGrafter"/>
</dbReference>
<dbReference type="eggNOG" id="KOG0643">
    <property type="taxonomic scope" value="Eukaryota"/>
</dbReference>
<dbReference type="OMA" id="VWFSHNG"/>
<reference evidence="9 11" key="1">
    <citation type="journal article" date="2012" name="Nature">
        <title>Algal genomes reveal evolutionary mosaicism and the fate of nucleomorphs.</title>
        <authorList>
            <consortium name="DOE Joint Genome Institute"/>
            <person name="Curtis B.A."/>
            <person name="Tanifuji G."/>
            <person name="Burki F."/>
            <person name="Gruber A."/>
            <person name="Irimia M."/>
            <person name="Maruyama S."/>
            <person name="Arias M.C."/>
            <person name="Ball S.G."/>
            <person name="Gile G.H."/>
            <person name="Hirakawa Y."/>
            <person name="Hopkins J.F."/>
            <person name="Kuo A."/>
            <person name="Rensing S.A."/>
            <person name="Schmutz J."/>
            <person name="Symeonidi A."/>
            <person name="Elias M."/>
            <person name="Eveleigh R.J."/>
            <person name="Herman E.K."/>
            <person name="Klute M.J."/>
            <person name="Nakayama T."/>
            <person name="Obornik M."/>
            <person name="Reyes-Prieto A."/>
            <person name="Armbrust E.V."/>
            <person name="Aves S.J."/>
            <person name="Beiko R.G."/>
            <person name="Coutinho P."/>
            <person name="Dacks J.B."/>
            <person name="Durnford D.G."/>
            <person name="Fast N.M."/>
            <person name="Green B.R."/>
            <person name="Grisdale C.J."/>
            <person name="Hempel F."/>
            <person name="Henrissat B."/>
            <person name="Hoppner M.P."/>
            <person name="Ishida K."/>
            <person name="Kim E."/>
            <person name="Koreny L."/>
            <person name="Kroth P.G."/>
            <person name="Liu Y."/>
            <person name="Malik S.B."/>
            <person name="Maier U.G."/>
            <person name="McRose D."/>
            <person name="Mock T."/>
            <person name="Neilson J.A."/>
            <person name="Onodera N.T."/>
            <person name="Poole A.M."/>
            <person name="Pritham E.J."/>
            <person name="Richards T.A."/>
            <person name="Rocap G."/>
            <person name="Roy S.W."/>
            <person name="Sarai C."/>
            <person name="Schaack S."/>
            <person name="Shirato S."/>
            <person name="Slamovits C.H."/>
            <person name="Spencer D.F."/>
            <person name="Suzuki S."/>
            <person name="Worden A.Z."/>
            <person name="Zauner S."/>
            <person name="Barry K."/>
            <person name="Bell C."/>
            <person name="Bharti A.K."/>
            <person name="Crow J.A."/>
            <person name="Grimwood J."/>
            <person name="Kramer R."/>
            <person name="Lindquist E."/>
            <person name="Lucas S."/>
            <person name="Salamov A."/>
            <person name="McFadden G.I."/>
            <person name="Lane C.E."/>
            <person name="Keeling P.J."/>
            <person name="Gray M.W."/>
            <person name="Grigoriev I.V."/>
            <person name="Archibald J.M."/>
        </authorList>
    </citation>
    <scope>NUCLEOTIDE SEQUENCE</scope>
    <source>
        <strain evidence="9 11">CCMP2712</strain>
    </source>
</reference>
<dbReference type="PaxDb" id="55529-EKX36909"/>
<comment type="function">
    <text evidence="7">Component of the eukaryotic translation initiation factor 3 (eIF-3) complex, which is involved in protein synthesis of a specialized repertoire of mRNAs and, together with other initiation factors, stimulates binding of mRNA and methionyl-tRNAi to the 40S ribosome. The eIF-3 complex specifically targets and initiates translation of a subset of mRNAs involved in cell proliferation.</text>
</comment>
<dbReference type="InterPro" id="IPR036322">
    <property type="entry name" value="WD40_repeat_dom_sf"/>
</dbReference>
<dbReference type="OrthoDB" id="24966at2759"/>
<dbReference type="GO" id="GO:0003723">
    <property type="term" value="F:RNA binding"/>
    <property type="evidence" value="ECO:0007669"/>
    <property type="project" value="TreeGrafter"/>
</dbReference>
<dbReference type="EnsemblProtists" id="EKX36909">
    <property type="protein sequence ID" value="EKX36909"/>
    <property type="gene ID" value="GUITHDRAFT_97440"/>
</dbReference>